<name>A0A1T1AVK3_RHOFE</name>
<dbReference type="EMBL" id="MTJN01000002">
    <property type="protein sequence ID" value="OOV08087.1"/>
    <property type="molecule type" value="Genomic_DNA"/>
</dbReference>
<dbReference type="GO" id="GO:0009288">
    <property type="term" value="C:bacterial-type flagellum"/>
    <property type="evidence" value="ECO:0007669"/>
    <property type="project" value="InterPro"/>
</dbReference>
<evidence type="ECO:0000259" key="1">
    <source>
        <dbReference type="Pfam" id="PF07195"/>
    </source>
</evidence>
<evidence type="ECO:0000313" key="3">
    <source>
        <dbReference type="Proteomes" id="UP000190750"/>
    </source>
</evidence>
<dbReference type="AlphaFoldDB" id="A0A1T1AVK3"/>
<feature type="domain" description="Flagellar hook-associated protein 2 C-terminal" evidence="1">
    <location>
        <begin position="94"/>
        <end position="225"/>
    </location>
</feature>
<dbReference type="RefSeq" id="WP_078365954.1">
    <property type="nucleotide sequence ID" value="NZ_NRRK01000002.1"/>
</dbReference>
<proteinExistence type="predicted"/>
<dbReference type="GO" id="GO:0007155">
    <property type="term" value="P:cell adhesion"/>
    <property type="evidence" value="ECO:0007669"/>
    <property type="project" value="InterPro"/>
</dbReference>
<dbReference type="Pfam" id="PF07195">
    <property type="entry name" value="FliD_C"/>
    <property type="match status" value="1"/>
</dbReference>
<keyword evidence="3" id="KW-1185">Reference proteome</keyword>
<accession>A0A1T1AVK3</accession>
<reference evidence="2 3" key="1">
    <citation type="submission" date="2017-01" db="EMBL/GenBank/DDBJ databases">
        <title>Genome sequencing of Rhodoferax fermentans JCM 7819.</title>
        <authorList>
            <person name="Kim Y.J."/>
            <person name="Farh M.E.-A."/>
            <person name="Yang D.-C."/>
        </authorList>
    </citation>
    <scope>NUCLEOTIDE SEQUENCE [LARGE SCALE GENOMIC DNA]</scope>
    <source>
        <strain evidence="2 3">JCM 7819</strain>
    </source>
</reference>
<protein>
    <recommendedName>
        <fullName evidence="1">Flagellar hook-associated protein 2 C-terminal domain-containing protein</fullName>
    </recommendedName>
</protein>
<dbReference type="Proteomes" id="UP000190750">
    <property type="component" value="Unassembled WGS sequence"/>
</dbReference>
<dbReference type="STRING" id="28066.RF819_16385"/>
<comment type="caution">
    <text evidence="2">The sequence shown here is derived from an EMBL/GenBank/DDBJ whole genome shotgun (WGS) entry which is preliminary data.</text>
</comment>
<dbReference type="InterPro" id="IPR010809">
    <property type="entry name" value="FliD_C"/>
</dbReference>
<sequence>MNGSISQFEKREDMNISQTLSARTSSATTSQTTTQAAAAANPITASINKSTAKLKTQLDTATANLSTLGKFKASVSVVQTSAKSLSSLKDSSTSDEVKKALTAFVNDFNSMLSATQTAAADSSGVSTISRGMTRAMTADFSRVSALRQMGFTKASDGSLKLDTAKFEAAFKASPSNVQGTLAKLGQLVDKAAGKELASDGRINSSMTALSSKSSVLQLQQSALLKAAQQYASLSSASVSSALNFYQSGR</sequence>
<gene>
    <name evidence="2" type="ORF">RF819_16385</name>
</gene>
<evidence type="ECO:0000313" key="2">
    <source>
        <dbReference type="EMBL" id="OOV08087.1"/>
    </source>
</evidence>
<organism evidence="2 3">
    <name type="scientific">Rhodoferax fermentans</name>
    <dbReference type="NCBI Taxonomy" id="28066"/>
    <lineage>
        <taxon>Bacteria</taxon>
        <taxon>Pseudomonadati</taxon>
        <taxon>Pseudomonadota</taxon>
        <taxon>Betaproteobacteria</taxon>
        <taxon>Burkholderiales</taxon>
        <taxon>Comamonadaceae</taxon>
        <taxon>Rhodoferax</taxon>
    </lineage>
</organism>